<dbReference type="Proteomes" id="UP000034581">
    <property type="component" value="Unassembled WGS sequence"/>
</dbReference>
<comment type="caution">
    <text evidence="1">The sequence shown here is derived from an EMBL/GenBank/DDBJ whole genome shotgun (WGS) entry which is preliminary data.</text>
</comment>
<dbReference type="AlphaFoldDB" id="A0A0G0BKY7"/>
<dbReference type="Gene3D" id="3.20.20.70">
    <property type="entry name" value="Aldolase class I"/>
    <property type="match status" value="1"/>
</dbReference>
<dbReference type="EMBL" id="LBQB01000001">
    <property type="protein sequence ID" value="KKP70144.1"/>
    <property type="molecule type" value="Genomic_DNA"/>
</dbReference>
<dbReference type="InterPro" id="IPR017853">
    <property type="entry name" value="GH"/>
</dbReference>
<name>A0A0G0BKY7_UNCC3</name>
<evidence type="ECO:0008006" key="3">
    <source>
        <dbReference type="Google" id="ProtNLM"/>
    </source>
</evidence>
<accession>A0A0G0BKY7</accession>
<reference evidence="1 2" key="1">
    <citation type="journal article" date="2015" name="Nature">
        <title>rRNA introns, odd ribosomes, and small enigmatic genomes across a large radiation of phyla.</title>
        <authorList>
            <person name="Brown C.T."/>
            <person name="Hug L.A."/>
            <person name="Thomas B.C."/>
            <person name="Sharon I."/>
            <person name="Castelle C.J."/>
            <person name="Singh A."/>
            <person name="Wilkins M.J."/>
            <person name="Williams K.H."/>
            <person name="Banfield J.F."/>
        </authorList>
    </citation>
    <scope>NUCLEOTIDE SEQUENCE [LARGE SCALE GENOMIC DNA]</scope>
</reference>
<evidence type="ECO:0000313" key="1">
    <source>
        <dbReference type="EMBL" id="KKP70144.1"/>
    </source>
</evidence>
<dbReference type="InterPro" id="IPR013785">
    <property type="entry name" value="Aldolase_TIM"/>
</dbReference>
<evidence type="ECO:0000313" key="2">
    <source>
        <dbReference type="Proteomes" id="UP000034581"/>
    </source>
</evidence>
<dbReference type="STRING" id="1618350.UR67_C0001G0053"/>
<dbReference type="SUPFAM" id="SSF51445">
    <property type="entry name" value="(Trans)glycosidases"/>
    <property type="match status" value="1"/>
</dbReference>
<proteinExistence type="predicted"/>
<gene>
    <name evidence="1" type="ORF">UR67_C0001G0053</name>
</gene>
<organism evidence="1 2">
    <name type="scientific">candidate division CPR3 bacterium GW2011_GWF2_35_18</name>
    <dbReference type="NCBI Taxonomy" id="1618350"/>
    <lineage>
        <taxon>Bacteria</taxon>
        <taxon>Bacteria division CPR3</taxon>
    </lineage>
</organism>
<protein>
    <recommendedName>
        <fullName evidence="3">Alpha-galactosidase</fullName>
    </recommendedName>
</protein>
<sequence>MYINGYGSWGNCSDAHTRIDILNRFSPWYTNNFRIRSYGYIDDGHILYCRTNPHSQDIFDYHELDKNANLIKIQGETYAKRIDNFVSHCFHNFKLKQVIPLKGWCSWNTYFQYISPEKIKTQISYAKIIKENLDKDFKYFLIDFGYSNVGDLITNNNQWIYKSIEDINSQGLISGIWINPFTSIHKFEHNTHIKSKFKKLFLRTVACNSNKIIPLYLMSIHDFEYQELLLNRIKYLYDLGIRLFKFDFNIFLFWQNENYLDILKIYRKFYLNVRKVAPKAILIGCGVPLFDSIGLFDYVRVTKDSLIAPFSPKQIRNFVQNIRQQDINRAIKVRKPFDGLLWHADYDQIDDPKIYIKSNDKIKMAGFDLKKMLT</sequence>